<keyword evidence="2 11" id="KW-0813">Transport</keyword>
<accession>A0A219B730</accession>
<proteinExistence type="inferred from homology"/>
<keyword evidence="3 11" id="KW-1134">Transmembrane beta strand</keyword>
<evidence type="ECO:0000256" key="8">
    <source>
        <dbReference type="ARBA" id="ARBA00023077"/>
    </source>
</evidence>
<dbReference type="AlphaFoldDB" id="A0A219B730"/>
<evidence type="ECO:0000256" key="4">
    <source>
        <dbReference type="ARBA" id="ARBA00022496"/>
    </source>
</evidence>
<dbReference type="InterPro" id="IPR000531">
    <property type="entry name" value="Beta-barrel_TonB"/>
</dbReference>
<dbReference type="InterPro" id="IPR012910">
    <property type="entry name" value="Plug_dom"/>
</dbReference>
<evidence type="ECO:0000256" key="5">
    <source>
        <dbReference type="ARBA" id="ARBA00022692"/>
    </source>
</evidence>
<comment type="caution">
    <text evidence="16">The sequence shown here is derived from an EMBL/GenBank/DDBJ whole genome shotgun (WGS) entry which is preliminary data.</text>
</comment>
<evidence type="ECO:0000256" key="6">
    <source>
        <dbReference type="ARBA" id="ARBA00023004"/>
    </source>
</evidence>
<evidence type="ECO:0000256" key="12">
    <source>
        <dbReference type="RuleBase" id="RU003357"/>
    </source>
</evidence>
<evidence type="ECO:0000259" key="15">
    <source>
        <dbReference type="Pfam" id="PF07715"/>
    </source>
</evidence>
<comment type="similarity">
    <text evidence="11 12">Belongs to the TonB-dependent receptor family.</text>
</comment>
<dbReference type="EMBL" id="NFZT01000001">
    <property type="protein sequence ID" value="OWV33588.1"/>
    <property type="molecule type" value="Genomic_DNA"/>
</dbReference>
<evidence type="ECO:0000256" key="9">
    <source>
        <dbReference type="ARBA" id="ARBA00023136"/>
    </source>
</evidence>
<comment type="subcellular location">
    <subcellularLocation>
        <location evidence="1 11">Cell outer membrane</location>
        <topology evidence="1 11">Multi-pass membrane protein</topology>
    </subcellularLocation>
</comment>
<feature type="domain" description="TonB-dependent receptor-like beta-barrel" evidence="14">
    <location>
        <begin position="247"/>
        <end position="724"/>
    </location>
</feature>
<evidence type="ECO:0000256" key="11">
    <source>
        <dbReference type="PROSITE-ProRule" id="PRU01360"/>
    </source>
</evidence>
<dbReference type="OrthoDB" id="9775095at2"/>
<feature type="chain" id="PRO_5012329715" description="TonB-dependent receptor" evidence="13">
    <location>
        <begin position="32"/>
        <end position="759"/>
    </location>
</feature>
<dbReference type="InterPro" id="IPR039426">
    <property type="entry name" value="TonB-dep_rcpt-like"/>
</dbReference>
<evidence type="ECO:0000313" key="17">
    <source>
        <dbReference type="Proteomes" id="UP000198462"/>
    </source>
</evidence>
<protein>
    <recommendedName>
        <fullName evidence="18">TonB-dependent receptor</fullName>
    </recommendedName>
</protein>
<dbReference type="RefSeq" id="WP_088712361.1">
    <property type="nucleotide sequence ID" value="NZ_NFZT01000001.1"/>
</dbReference>
<organism evidence="16 17">
    <name type="scientific">Pacificimonas flava</name>
    <dbReference type="NCBI Taxonomy" id="1234595"/>
    <lineage>
        <taxon>Bacteria</taxon>
        <taxon>Pseudomonadati</taxon>
        <taxon>Pseudomonadota</taxon>
        <taxon>Alphaproteobacteria</taxon>
        <taxon>Sphingomonadales</taxon>
        <taxon>Sphingosinicellaceae</taxon>
        <taxon>Pacificimonas</taxon>
    </lineage>
</organism>
<evidence type="ECO:0000256" key="13">
    <source>
        <dbReference type="SAM" id="SignalP"/>
    </source>
</evidence>
<dbReference type="Pfam" id="PF00593">
    <property type="entry name" value="TonB_dep_Rec_b-barrel"/>
    <property type="match status" value="1"/>
</dbReference>
<keyword evidence="10 11" id="KW-0998">Cell outer membrane</keyword>
<evidence type="ECO:0000256" key="10">
    <source>
        <dbReference type="ARBA" id="ARBA00023237"/>
    </source>
</evidence>
<keyword evidence="8 12" id="KW-0798">TonB box</keyword>
<keyword evidence="13" id="KW-0732">Signal</keyword>
<name>A0A219B730_9SPHN</name>
<evidence type="ECO:0000256" key="2">
    <source>
        <dbReference type="ARBA" id="ARBA00022448"/>
    </source>
</evidence>
<evidence type="ECO:0000256" key="1">
    <source>
        <dbReference type="ARBA" id="ARBA00004571"/>
    </source>
</evidence>
<dbReference type="InterPro" id="IPR036942">
    <property type="entry name" value="Beta-barrel_TonB_sf"/>
</dbReference>
<dbReference type="CDD" id="cd01347">
    <property type="entry name" value="ligand_gated_channel"/>
    <property type="match status" value="1"/>
</dbReference>
<feature type="domain" description="TonB-dependent receptor plug" evidence="15">
    <location>
        <begin position="58"/>
        <end position="167"/>
    </location>
</feature>
<keyword evidence="17" id="KW-1185">Reference proteome</keyword>
<dbReference type="PROSITE" id="PS52016">
    <property type="entry name" value="TONB_DEPENDENT_REC_3"/>
    <property type="match status" value="1"/>
</dbReference>
<evidence type="ECO:0000256" key="3">
    <source>
        <dbReference type="ARBA" id="ARBA00022452"/>
    </source>
</evidence>
<feature type="signal peptide" evidence="13">
    <location>
        <begin position="1"/>
        <end position="31"/>
    </location>
</feature>
<dbReference type="GO" id="GO:0006826">
    <property type="term" value="P:iron ion transport"/>
    <property type="evidence" value="ECO:0007669"/>
    <property type="project" value="UniProtKB-KW"/>
</dbReference>
<sequence>MHKINSRTAAFLTGAASSAVALLLAATPAAAQEAPSASSDVYEPPVIVVTAQRREESLQDVPVAISAVSEQTLERQNVDDVEDYFALVPNVSFQSNGSRDRKDLSIRGISNLLNPYADVRQGTYGFYIDEFNVAPGTSNPQLADLQRIEVLRGPQGTYFGRNSVGGAINIVTNKPVNEFEGEIGLGYSSFDTWEGHGVLNVPVVDDLLAVRAVGQFATSDGNIENINPIGGGNDSEYYNGRIQARLTPTDRLTWDFTYSYSDETNGMRAGVPTGYLTNTWRSVYYGASGDGTTDRTEITDPDGVGFYPENDDQVNFNREQEVGSEYQFVSTRAQYDFDTISVVGILGHIESDLFNYGDVDGGSPDFFYEDLLLSRESTSGELRVQSLGAQVFEWSVGVTAGKDEGSNDQSTYHGADSPLCDSCEGLEVTGADSESESEYWAVFGQATYNFSDTFSAMVGGRYSYEKTSNVSQTRSNEVITGTNDREASFKDFSPKFTLTYTPQDDLLVYATVSRGFKSGGTQTSGSEQLSDEFDPETLWNYEVGTKFELFDRRLRFDVTAFYMDWTDVQRNIRFQFIDPDTGLLRGVSGVANAASAESYGLELSFDANITPQFILSGQAGYNHAEFVDYPNALIDGGELDLSGEPLPNAPKWTLSAQAQYFVPLSDSYEGYVRGEYKYRDEILSNDYAYRYDYYPFISPSYNTVNLRIGVEGQATRLEAYVENLFDEEYFPNVYTKAFYSGAQVEPSVRRWGVRASYKF</sequence>
<evidence type="ECO:0000259" key="14">
    <source>
        <dbReference type="Pfam" id="PF00593"/>
    </source>
</evidence>
<reference evidence="17" key="1">
    <citation type="submission" date="2017-05" db="EMBL/GenBank/DDBJ databases">
        <authorList>
            <person name="Lin X."/>
        </authorList>
    </citation>
    <scope>NUCLEOTIDE SEQUENCE [LARGE SCALE GENOMIC DNA]</scope>
    <source>
        <strain evidence="17">JLT2012</strain>
    </source>
</reference>
<dbReference type="PANTHER" id="PTHR32552:SF81">
    <property type="entry name" value="TONB-DEPENDENT OUTER MEMBRANE RECEPTOR"/>
    <property type="match status" value="1"/>
</dbReference>
<dbReference type="Pfam" id="PF07715">
    <property type="entry name" value="Plug"/>
    <property type="match status" value="1"/>
</dbReference>
<evidence type="ECO:0000313" key="16">
    <source>
        <dbReference type="EMBL" id="OWV33588.1"/>
    </source>
</evidence>
<keyword evidence="5 11" id="KW-0812">Transmembrane</keyword>
<evidence type="ECO:0000256" key="7">
    <source>
        <dbReference type="ARBA" id="ARBA00023065"/>
    </source>
</evidence>
<keyword evidence="7" id="KW-0406">Ion transport</keyword>
<keyword evidence="9 11" id="KW-0472">Membrane</keyword>
<keyword evidence="4" id="KW-0410">Iron transport</keyword>
<dbReference type="GO" id="GO:0009279">
    <property type="term" value="C:cell outer membrane"/>
    <property type="evidence" value="ECO:0007669"/>
    <property type="project" value="UniProtKB-SubCell"/>
</dbReference>
<dbReference type="PANTHER" id="PTHR32552">
    <property type="entry name" value="FERRICHROME IRON RECEPTOR-RELATED"/>
    <property type="match status" value="1"/>
</dbReference>
<gene>
    <name evidence="16" type="ORF">B5C34_09020</name>
</gene>
<dbReference type="SUPFAM" id="SSF56935">
    <property type="entry name" value="Porins"/>
    <property type="match status" value="1"/>
</dbReference>
<keyword evidence="6" id="KW-0408">Iron</keyword>
<dbReference type="Proteomes" id="UP000198462">
    <property type="component" value="Unassembled WGS sequence"/>
</dbReference>
<evidence type="ECO:0008006" key="18">
    <source>
        <dbReference type="Google" id="ProtNLM"/>
    </source>
</evidence>
<dbReference type="Gene3D" id="2.40.170.20">
    <property type="entry name" value="TonB-dependent receptor, beta-barrel domain"/>
    <property type="match status" value="1"/>
</dbReference>